<dbReference type="GO" id="GO:0005509">
    <property type="term" value="F:calcium ion binding"/>
    <property type="evidence" value="ECO:0007669"/>
    <property type="project" value="InterPro"/>
</dbReference>
<evidence type="ECO:0000256" key="3">
    <source>
        <dbReference type="ARBA" id="ARBA00022679"/>
    </source>
</evidence>
<dbReference type="Gene3D" id="3.40.1000.10">
    <property type="entry name" value="Mog1/PsbP, alpha/beta/alpha sandwich"/>
    <property type="match status" value="1"/>
</dbReference>
<evidence type="ECO:0000256" key="7">
    <source>
        <dbReference type="ARBA" id="ARBA00047899"/>
    </source>
</evidence>
<evidence type="ECO:0000256" key="5">
    <source>
        <dbReference type="ARBA" id="ARBA00022777"/>
    </source>
</evidence>
<keyword evidence="4 9" id="KW-0547">Nucleotide-binding</keyword>
<dbReference type="EMBL" id="MTPU01000041">
    <property type="protein sequence ID" value="OPH09569.1"/>
    <property type="molecule type" value="Genomic_DNA"/>
</dbReference>
<keyword evidence="2" id="KW-0723">Serine/threonine-protein kinase</keyword>
<gene>
    <name evidence="11" type="ORF">CENA302_10035</name>
</gene>
<accession>A0A9Q5W925</accession>
<evidence type="ECO:0000256" key="8">
    <source>
        <dbReference type="ARBA" id="ARBA00048679"/>
    </source>
</evidence>
<evidence type="ECO:0000259" key="10">
    <source>
        <dbReference type="PROSITE" id="PS50011"/>
    </source>
</evidence>
<dbReference type="InterPro" id="IPR017441">
    <property type="entry name" value="Protein_kinase_ATP_BS"/>
</dbReference>
<dbReference type="CDD" id="cd14014">
    <property type="entry name" value="STKc_PknB_like"/>
    <property type="match status" value="1"/>
</dbReference>
<dbReference type="SMART" id="SM00220">
    <property type="entry name" value="S_TKc"/>
    <property type="match status" value="1"/>
</dbReference>
<feature type="domain" description="Protein kinase" evidence="10">
    <location>
        <begin position="18"/>
        <end position="282"/>
    </location>
</feature>
<reference evidence="11 12" key="1">
    <citation type="submission" date="2017-01" db="EMBL/GenBank/DDBJ databases">
        <authorList>
            <person name="Abreu V.A."/>
            <person name="Popin R.V."/>
            <person name="Rigonato J."/>
            <person name="Andreote A.P."/>
            <person name="Schaker P.C."/>
            <person name="Hoff-Risseti C."/>
            <person name="Alvarenga D.O."/>
            <person name="Varani A.M."/>
            <person name="Fiore M.F."/>
        </authorList>
    </citation>
    <scope>NUCLEOTIDE SEQUENCE [LARGE SCALE GENOMIC DNA]</scope>
    <source>
        <strain evidence="11 12">CENA302</strain>
    </source>
</reference>
<dbReference type="RefSeq" id="WP_079291193.1">
    <property type="nucleotide sequence ID" value="NZ_MTPU01000041.1"/>
</dbReference>
<keyword evidence="6 9" id="KW-0067">ATP-binding</keyword>
<dbReference type="SUPFAM" id="SSF55724">
    <property type="entry name" value="Mog1p/PsbP-like"/>
    <property type="match status" value="1"/>
</dbReference>
<feature type="binding site" evidence="9">
    <location>
        <position position="47"/>
    </location>
    <ligand>
        <name>ATP</name>
        <dbReference type="ChEBI" id="CHEBI:30616"/>
    </ligand>
</feature>
<dbReference type="PANTHER" id="PTHR24363:SF0">
    <property type="entry name" value="SERINE_THREONINE KINASE LIKE DOMAIN CONTAINING 1"/>
    <property type="match status" value="1"/>
</dbReference>
<dbReference type="Pfam" id="PF00069">
    <property type="entry name" value="Pkinase"/>
    <property type="match status" value="1"/>
</dbReference>
<dbReference type="GO" id="GO:0004674">
    <property type="term" value="F:protein serine/threonine kinase activity"/>
    <property type="evidence" value="ECO:0007669"/>
    <property type="project" value="UniProtKB-KW"/>
</dbReference>
<evidence type="ECO:0000256" key="4">
    <source>
        <dbReference type="ARBA" id="ARBA00022741"/>
    </source>
</evidence>
<dbReference type="PROSITE" id="PS00107">
    <property type="entry name" value="PROTEIN_KINASE_ATP"/>
    <property type="match status" value="1"/>
</dbReference>
<evidence type="ECO:0000313" key="12">
    <source>
        <dbReference type="Proteomes" id="UP000190056"/>
    </source>
</evidence>
<dbReference type="AlphaFoldDB" id="A0A9Q5W925"/>
<keyword evidence="3" id="KW-0808">Transferase</keyword>
<keyword evidence="5" id="KW-0418">Kinase</keyword>
<comment type="catalytic activity">
    <reaction evidence="7">
        <text>L-threonyl-[protein] + ATP = O-phospho-L-threonyl-[protein] + ADP + H(+)</text>
        <dbReference type="Rhea" id="RHEA:46608"/>
        <dbReference type="Rhea" id="RHEA-COMP:11060"/>
        <dbReference type="Rhea" id="RHEA-COMP:11605"/>
        <dbReference type="ChEBI" id="CHEBI:15378"/>
        <dbReference type="ChEBI" id="CHEBI:30013"/>
        <dbReference type="ChEBI" id="CHEBI:30616"/>
        <dbReference type="ChEBI" id="CHEBI:61977"/>
        <dbReference type="ChEBI" id="CHEBI:456216"/>
        <dbReference type="EC" id="2.7.11.1"/>
    </reaction>
</comment>
<dbReference type="InterPro" id="IPR002683">
    <property type="entry name" value="PsbP_C"/>
</dbReference>
<evidence type="ECO:0000256" key="2">
    <source>
        <dbReference type="ARBA" id="ARBA00022527"/>
    </source>
</evidence>
<evidence type="ECO:0000256" key="9">
    <source>
        <dbReference type="PROSITE-ProRule" id="PRU10141"/>
    </source>
</evidence>
<proteinExistence type="predicted"/>
<evidence type="ECO:0000313" key="11">
    <source>
        <dbReference type="EMBL" id="OPH09569.1"/>
    </source>
</evidence>
<sequence length="507" mass="59035">MNKVFTNGETIVNQDNQYQIQSYLGKGGFGYTYKASTVKENILCVIKHFNPLQKDLKETGLRLFNREAQKLRQIEHPQIPRFIDFFEQEGEYYLIQEYIDGHDLSEEIKPGVRQNETYVIRLLKDILDILIMIHKEGLIHRDLKPSNIRRRKVDNKIVLIDFGSVKQLIAETENDNNNQPITYIHSYQYSPPEQIEGRAYSNSDIYSLGIIAICALTGESYNSPIFPNFSNRNRLYTSDRIEWHNYAPHIREELKNIIDKMVAFDYLKRYQLAEDVLTDLKIIELKSIPVTSWGWEKGGNPTDKPITKVDKYWINIINPLQENKIAIIGSILIGMTGIIGLLHIADTPEPITQTYSLTPAQFTIKYPEKWNYQEIGNFDNDRVKFFPENTKNSNQCLAKLVISKNDNLEEILSLSEYTKRILKNLTERYPNKPIKNETTLTTIVSGKKGYKITYSRQENQCKFQILQTGTIRNTQAYELSYIATSEDYNKYLRTIESMIDSFKIIEE</sequence>
<comment type="caution">
    <text evidence="11">The sequence shown here is derived from an EMBL/GenBank/DDBJ whole genome shotgun (WGS) entry which is preliminary data.</text>
</comment>
<dbReference type="GO" id="GO:0009654">
    <property type="term" value="C:photosystem II oxygen evolving complex"/>
    <property type="evidence" value="ECO:0007669"/>
    <property type="project" value="InterPro"/>
</dbReference>
<dbReference type="InterPro" id="IPR000719">
    <property type="entry name" value="Prot_kinase_dom"/>
</dbReference>
<evidence type="ECO:0000256" key="1">
    <source>
        <dbReference type="ARBA" id="ARBA00012513"/>
    </source>
</evidence>
<organism evidence="11 12">
    <name type="scientific">Cylindrospermopsis raciborskii CENA302</name>
    <dbReference type="NCBI Taxonomy" id="1170768"/>
    <lineage>
        <taxon>Bacteria</taxon>
        <taxon>Bacillati</taxon>
        <taxon>Cyanobacteriota</taxon>
        <taxon>Cyanophyceae</taxon>
        <taxon>Nostocales</taxon>
        <taxon>Aphanizomenonaceae</taxon>
        <taxon>Cylindrospermopsis</taxon>
    </lineage>
</organism>
<dbReference type="InterPro" id="IPR016123">
    <property type="entry name" value="Mog1/PsbP_a/b/a-sand"/>
</dbReference>
<dbReference type="GO" id="GO:0005524">
    <property type="term" value="F:ATP binding"/>
    <property type="evidence" value="ECO:0007669"/>
    <property type="project" value="UniProtKB-UniRule"/>
</dbReference>
<dbReference type="GO" id="GO:0019898">
    <property type="term" value="C:extrinsic component of membrane"/>
    <property type="evidence" value="ECO:0007669"/>
    <property type="project" value="InterPro"/>
</dbReference>
<dbReference type="SUPFAM" id="SSF56112">
    <property type="entry name" value="Protein kinase-like (PK-like)"/>
    <property type="match status" value="1"/>
</dbReference>
<dbReference type="Pfam" id="PF01789">
    <property type="entry name" value="PsbP"/>
    <property type="match status" value="1"/>
</dbReference>
<protein>
    <recommendedName>
        <fullName evidence="1">non-specific serine/threonine protein kinase</fullName>
        <ecNumber evidence="1">2.7.11.1</ecNumber>
    </recommendedName>
</protein>
<dbReference type="GO" id="GO:0015979">
    <property type="term" value="P:photosynthesis"/>
    <property type="evidence" value="ECO:0007669"/>
    <property type="project" value="InterPro"/>
</dbReference>
<comment type="catalytic activity">
    <reaction evidence="8">
        <text>L-seryl-[protein] + ATP = O-phospho-L-seryl-[protein] + ADP + H(+)</text>
        <dbReference type="Rhea" id="RHEA:17989"/>
        <dbReference type="Rhea" id="RHEA-COMP:9863"/>
        <dbReference type="Rhea" id="RHEA-COMP:11604"/>
        <dbReference type="ChEBI" id="CHEBI:15378"/>
        <dbReference type="ChEBI" id="CHEBI:29999"/>
        <dbReference type="ChEBI" id="CHEBI:30616"/>
        <dbReference type="ChEBI" id="CHEBI:83421"/>
        <dbReference type="ChEBI" id="CHEBI:456216"/>
        <dbReference type="EC" id="2.7.11.1"/>
    </reaction>
</comment>
<dbReference type="Gene3D" id="1.10.510.10">
    <property type="entry name" value="Transferase(Phosphotransferase) domain 1"/>
    <property type="match status" value="1"/>
</dbReference>
<dbReference type="EC" id="2.7.11.1" evidence="1"/>
<dbReference type="PROSITE" id="PS50011">
    <property type="entry name" value="PROTEIN_KINASE_DOM"/>
    <property type="match status" value="1"/>
</dbReference>
<evidence type="ECO:0000256" key="6">
    <source>
        <dbReference type="ARBA" id="ARBA00022840"/>
    </source>
</evidence>
<dbReference type="InterPro" id="IPR011009">
    <property type="entry name" value="Kinase-like_dom_sf"/>
</dbReference>
<dbReference type="PANTHER" id="PTHR24363">
    <property type="entry name" value="SERINE/THREONINE PROTEIN KINASE"/>
    <property type="match status" value="1"/>
</dbReference>
<dbReference type="Proteomes" id="UP000190056">
    <property type="component" value="Unassembled WGS sequence"/>
</dbReference>
<name>A0A9Q5W925_9CYAN</name>